<dbReference type="GeneID" id="25313983"/>
<accession>A0A0F4Z1E8</accession>
<proteinExistence type="predicted"/>
<name>A0A0F4Z1E8_RASE3</name>
<dbReference type="AlphaFoldDB" id="A0A0F4Z1E8"/>
<dbReference type="RefSeq" id="XP_013330959.1">
    <property type="nucleotide sequence ID" value="XM_013475505.1"/>
</dbReference>
<dbReference type="Proteomes" id="UP000053958">
    <property type="component" value="Unassembled WGS sequence"/>
</dbReference>
<reference evidence="2 3" key="1">
    <citation type="submission" date="2015-04" db="EMBL/GenBank/DDBJ databases">
        <authorList>
            <person name="Heijne W.H."/>
            <person name="Fedorova N.D."/>
            <person name="Nierman W.C."/>
            <person name="Vollebregt A.W."/>
            <person name="Zhao Z."/>
            <person name="Wu L."/>
            <person name="Kumar M."/>
            <person name="Stam H."/>
            <person name="van den Berg M.A."/>
            <person name="Pel H.J."/>
        </authorList>
    </citation>
    <scope>NUCLEOTIDE SEQUENCE [LARGE SCALE GENOMIC DNA]</scope>
    <source>
        <strain evidence="2 3">CBS 393.64</strain>
    </source>
</reference>
<organism evidence="2 3">
    <name type="scientific">Rasamsonia emersonii (strain ATCC 16479 / CBS 393.64 / IMI 116815)</name>
    <dbReference type="NCBI Taxonomy" id="1408163"/>
    <lineage>
        <taxon>Eukaryota</taxon>
        <taxon>Fungi</taxon>
        <taxon>Dikarya</taxon>
        <taxon>Ascomycota</taxon>
        <taxon>Pezizomycotina</taxon>
        <taxon>Eurotiomycetes</taxon>
        <taxon>Eurotiomycetidae</taxon>
        <taxon>Eurotiales</taxon>
        <taxon>Trichocomaceae</taxon>
        <taxon>Rasamsonia</taxon>
    </lineage>
</organism>
<evidence type="ECO:0000313" key="2">
    <source>
        <dbReference type="EMBL" id="KKA24347.1"/>
    </source>
</evidence>
<comment type="caution">
    <text evidence="2">The sequence shown here is derived from an EMBL/GenBank/DDBJ whole genome shotgun (WGS) entry which is preliminary data.</text>
</comment>
<sequence length="176" mass="20119">MIRLVVGTALSHMCVPVNRGKKKKQKEKENQSIGSICYLHSDQPELLNSYRLHNMSSVLHRVQSTLHHECNVIIPGMVTDDGFGDDDDDDDDDDDHIKRSTWTRMDQQASGPSAVVMVDYDNIHELRQQSTLYGVLRTTIRCLQSVDMPINNSWIAGFSILWDLKKKKKKLGLRLK</sequence>
<gene>
    <name evidence="2" type="ORF">T310_1632</name>
</gene>
<dbReference type="EMBL" id="LASV01000065">
    <property type="protein sequence ID" value="KKA24347.1"/>
    <property type="molecule type" value="Genomic_DNA"/>
</dbReference>
<feature type="compositionally biased region" description="Acidic residues" evidence="1">
    <location>
        <begin position="83"/>
        <end position="94"/>
    </location>
</feature>
<evidence type="ECO:0000256" key="1">
    <source>
        <dbReference type="SAM" id="MobiDB-lite"/>
    </source>
</evidence>
<protein>
    <submittedName>
        <fullName evidence="2">Uncharacterized protein</fullName>
    </submittedName>
</protein>
<evidence type="ECO:0000313" key="3">
    <source>
        <dbReference type="Proteomes" id="UP000053958"/>
    </source>
</evidence>
<keyword evidence="3" id="KW-1185">Reference proteome</keyword>
<feature type="region of interest" description="Disordered" evidence="1">
    <location>
        <begin position="83"/>
        <end position="106"/>
    </location>
</feature>